<reference evidence="3" key="1">
    <citation type="journal article" date="2019" name="Int. J. Syst. Evol. Microbiol.">
        <title>The Global Catalogue of Microorganisms (GCM) 10K type strain sequencing project: providing services to taxonomists for standard genome sequencing and annotation.</title>
        <authorList>
            <consortium name="The Broad Institute Genomics Platform"/>
            <consortium name="The Broad Institute Genome Sequencing Center for Infectious Disease"/>
            <person name="Wu L."/>
            <person name="Ma J."/>
        </authorList>
    </citation>
    <scope>NUCLEOTIDE SEQUENCE [LARGE SCALE GENOMIC DNA]</scope>
    <source>
        <strain evidence="3">KCTC 12847</strain>
    </source>
</reference>
<organism evidence="2 3">
    <name type="scientific">Modicisalibacter luteus</name>
    <dbReference type="NCBI Taxonomy" id="453962"/>
    <lineage>
        <taxon>Bacteria</taxon>
        <taxon>Pseudomonadati</taxon>
        <taxon>Pseudomonadota</taxon>
        <taxon>Gammaproteobacteria</taxon>
        <taxon>Oceanospirillales</taxon>
        <taxon>Halomonadaceae</taxon>
        <taxon>Modicisalibacter</taxon>
    </lineage>
</organism>
<proteinExistence type="predicted"/>
<comment type="caution">
    <text evidence="2">The sequence shown here is derived from an EMBL/GenBank/DDBJ whole genome shotgun (WGS) entry which is preliminary data.</text>
</comment>
<gene>
    <name evidence="2" type="ORF">ACFOEI_16545</name>
</gene>
<dbReference type="Proteomes" id="UP001595640">
    <property type="component" value="Unassembled WGS sequence"/>
</dbReference>
<protein>
    <submittedName>
        <fullName evidence="2">Uncharacterized protein</fullName>
    </submittedName>
</protein>
<evidence type="ECO:0000313" key="3">
    <source>
        <dbReference type="Proteomes" id="UP001595640"/>
    </source>
</evidence>
<accession>A0ABV7M424</accession>
<keyword evidence="1" id="KW-1133">Transmembrane helix</keyword>
<dbReference type="EMBL" id="JBHRUH010000031">
    <property type="protein sequence ID" value="MFC3293663.1"/>
    <property type="molecule type" value="Genomic_DNA"/>
</dbReference>
<feature type="transmembrane region" description="Helical" evidence="1">
    <location>
        <begin position="165"/>
        <end position="187"/>
    </location>
</feature>
<sequence length="738" mass="79825">MPARLTTTFRGCGYLADDMAAQLIHVLDPPGLANSSRRWLHQRGWLSKGEHATTLKDVVLPVLDELLEQTLKNEDSPPSPEQRRDVLKKSIASLDALSGENHRRLLNETQANRHNDAALRNTLLLGGSLGSLGVGVSAAGFSAYILAAQVSAFIPLVSGSGLVSFVSVLSNPITILGVAGGGGWWFIRSAREKVRVAVAARVVAMLTLQGKLHGSSGFESVRRCFEQASRLPRGESDSDAKRQHYRDEWQWLSELPTYGGTLPPDDVLRTMSQPVSMLPTSALSAGSRLTGETCQPGEAQAAAAMATLTVGDVLYAVAAVDPKVIAAADFIRTDEIDAGLSFAEMAAQILEGTDREVLGGISQLKGYVAEKAVAAQLAASGHTVSFPEATNEPGWDLLVDGQPFQVKFHATLEGLRNHFERYDYPVIANTELAGQIPEEWGDKVFFVDGLSSELVEQITRESLGAGVDIFNPSVVSMAGAISATRGFIAYRRGQLTGKQALEQVLVDGMVRTGLATAGSVAGTSIGLLLFGPAGALVLGTGSPVLSQMLTTQVAEQVRQKVKGKAYRDWEEQAQGEIDALQGRVLEALDHKQDQLEAKLELLPDTHIASYLRWRLHDDHAFSSECFQRLQRLDSSARPHPEQRLADSLRVMAMSGVHPAIYQPELRAVNERLRSRPGNTALFDAEQWESVTTRGRGLTEQLRQTASDKAAGYDLRSKAEGLAGRFSRRLRKGSASRNK</sequence>
<keyword evidence="1" id="KW-0812">Transmembrane</keyword>
<dbReference type="RefSeq" id="WP_156817542.1">
    <property type="nucleotide sequence ID" value="NZ_BMXD01000001.1"/>
</dbReference>
<feature type="transmembrane region" description="Helical" evidence="1">
    <location>
        <begin position="123"/>
        <end position="145"/>
    </location>
</feature>
<name>A0ABV7M424_9GAMM</name>
<evidence type="ECO:0000313" key="2">
    <source>
        <dbReference type="EMBL" id="MFC3293663.1"/>
    </source>
</evidence>
<keyword evidence="1" id="KW-0472">Membrane</keyword>
<evidence type="ECO:0000256" key="1">
    <source>
        <dbReference type="SAM" id="Phobius"/>
    </source>
</evidence>
<keyword evidence="3" id="KW-1185">Reference proteome</keyword>